<dbReference type="SUPFAM" id="SSF52096">
    <property type="entry name" value="ClpP/crotonase"/>
    <property type="match status" value="1"/>
</dbReference>
<dbReference type="AlphaFoldDB" id="B8R4J3"/>
<sequence length="234" mass="24277">MMIEDNEISYGTDGSVGTVILQTDTLSISGITALTDVLRSPGCEVLVLTSSGPDFCRGRSPGSRPTSAEQARREVLDPIIGLYRAFGDASCTVVSAVTGQCLGLGFALALSADVVVCEPGASFSLPERRAGFPPLLAMSQLSGIIPAAALTHLALSAEPITARDLAAMGAVAVLAPAEDLPAVVEQRAAHLAEQGSVSRQTVEFTRRQLTAQRRENFDVARQVLGEVLGSPTGG</sequence>
<dbReference type="Gene3D" id="3.90.226.10">
    <property type="entry name" value="2-enoyl-CoA Hydratase, Chain A, domain 1"/>
    <property type="match status" value="1"/>
</dbReference>
<protein>
    <recommendedName>
        <fullName evidence="2">Enoyl-CoA hydratase/isomerase</fullName>
    </recommendedName>
</protein>
<dbReference type="PANTHER" id="PTHR43459">
    <property type="entry name" value="ENOYL-COA HYDRATASE"/>
    <property type="match status" value="1"/>
</dbReference>
<dbReference type="Pfam" id="PF00378">
    <property type="entry name" value="ECH_1"/>
    <property type="match status" value="1"/>
</dbReference>
<evidence type="ECO:0008006" key="2">
    <source>
        <dbReference type="Google" id="ProtNLM"/>
    </source>
</evidence>
<dbReference type="GO" id="GO:0003824">
    <property type="term" value="F:catalytic activity"/>
    <property type="evidence" value="ECO:0007669"/>
    <property type="project" value="UniProtKB-ARBA"/>
</dbReference>
<dbReference type="InterPro" id="IPR001753">
    <property type="entry name" value="Enoyl-CoA_hydra/iso"/>
</dbReference>
<dbReference type="InterPro" id="IPR029045">
    <property type="entry name" value="ClpP/crotonase-like_dom_sf"/>
</dbReference>
<dbReference type="EMBL" id="EU851876">
    <property type="protein sequence ID" value="ACL11823.1"/>
    <property type="molecule type" value="Genomic_DNA"/>
</dbReference>
<proteinExistence type="predicted"/>
<name>B8R4J3_9MYCO</name>
<dbReference type="PANTHER" id="PTHR43459:SF1">
    <property type="entry name" value="EG:BACN32G11.4 PROTEIN"/>
    <property type="match status" value="1"/>
</dbReference>
<reference evidence="1" key="1">
    <citation type="journal article" date="2009" name="Biochem. J.">
        <title>Characterization of the phenylurea hydrolases A and B: founding members of a novel amidohydrolase subgroup.</title>
        <authorList>
            <person name="Khurana J.L."/>
            <person name="Jackson C.J."/>
            <person name="Scott C."/>
            <person name="Pandey G."/>
            <person name="Horne I."/>
            <person name="Russell R.J."/>
            <person name="Herlt A."/>
            <person name="Easton C.J."/>
            <person name="Oakeshott J.G."/>
        </authorList>
    </citation>
    <scope>NUCLEOTIDE SEQUENCE</scope>
    <source>
        <strain evidence="1">JK1</strain>
    </source>
</reference>
<accession>B8R4J3</accession>
<dbReference type="CDD" id="cd06558">
    <property type="entry name" value="crotonase-like"/>
    <property type="match status" value="1"/>
</dbReference>
<organism evidence="1">
    <name type="scientific">Mycolicibacterium brisbanense</name>
    <dbReference type="NCBI Taxonomy" id="146020"/>
    <lineage>
        <taxon>Bacteria</taxon>
        <taxon>Bacillati</taxon>
        <taxon>Actinomycetota</taxon>
        <taxon>Actinomycetes</taxon>
        <taxon>Mycobacteriales</taxon>
        <taxon>Mycobacteriaceae</taxon>
        <taxon>Mycolicibacterium</taxon>
    </lineage>
</organism>
<evidence type="ECO:0000313" key="1">
    <source>
        <dbReference type="EMBL" id="ACL11823.1"/>
    </source>
</evidence>